<proteinExistence type="predicted"/>
<dbReference type="InterPro" id="IPR032508">
    <property type="entry name" value="FecR_C"/>
</dbReference>
<keyword evidence="1" id="KW-0812">Transmembrane</keyword>
<feature type="transmembrane region" description="Helical" evidence="1">
    <location>
        <begin position="96"/>
        <end position="116"/>
    </location>
</feature>
<dbReference type="InterPro" id="IPR006860">
    <property type="entry name" value="FecR"/>
</dbReference>
<comment type="caution">
    <text evidence="4">The sequence shown here is derived from an EMBL/GenBank/DDBJ whole genome shotgun (WGS) entry which is preliminary data.</text>
</comment>
<dbReference type="RefSeq" id="WP_138728610.1">
    <property type="nucleotide sequence ID" value="NZ_SRMP02000034.1"/>
</dbReference>
<sequence length="335" mass="37981">MNFNLYSAEDFAANESFIAYYLQTDSEAVTFWQNWISLHPEKLDEIYKAELLLAKLHLQLSDMELNSAFKKFDDFIDGKKAEPIAKPRFAKKIFSYSRIAIAASLLIICSATIYLFNKTTYKEDTLTYYNGYGKTAIIVLEDGTKISLNSNSSLKYPKHFGKLKREVSLIGEGFFEVAKDKKRPFTVKTAQLQTTVLGTKFNVSAYKNVKQVTVALVEGSVAVELANKKQQTILKPNQMAWLSDASNQIETTSFDAKKITAWQTGTIIFENASFEDIAIKLYNAYGLSIINKTGNSDWKYSGNFTKTDYLSIIKNICFAKRINYEINNKTITLKP</sequence>
<gene>
    <name evidence="4" type="ORF">E5L68_015750</name>
</gene>
<organism evidence="4 5">
    <name type="scientific">Pedobacter helvus</name>
    <dbReference type="NCBI Taxonomy" id="2563444"/>
    <lineage>
        <taxon>Bacteria</taxon>
        <taxon>Pseudomonadati</taxon>
        <taxon>Bacteroidota</taxon>
        <taxon>Sphingobacteriia</taxon>
        <taxon>Sphingobacteriales</taxon>
        <taxon>Sphingobacteriaceae</taxon>
        <taxon>Pedobacter</taxon>
    </lineage>
</organism>
<dbReference type="EMBL" id="SRMP02000034">
    <property type="protein sequence ID" value="MFN0292850.1"/>
    <property type="molecule type" value="Genomic_DNA"/>
</dbReference>
<keyword evidence="1" id="KW-0472">Membrane</keyword>
<evidence type="ECO:0000259" key="2">
    <source>
        <dbReference type="Pfam" id="PF04773"/>
    </source>
</evidence>
<dbReference type="Gene3D" id="3.55.50.30">
    <property type="match status" value="1"/>
</dbReference>
<evidence type="ECO:0000256" key="1">
    <source>
        <dbReference type="SAM" id="Phobius"/>
    </source>
</evidence>
<dbReference type="Pfam" id="PF04773">
    <property type="entry name" value="FecR"/>
    <property type="match status" value="1"/>
</dbReference>
<dbReference type="Pfam" id="PF16344">
    <property type="entry name" value="FecR_C"/>
    <property type="match status" value="1"/>
</dbReference>
<feature type="domain" description="FecR protein" evidence="2">
    <location>
        <begin position="133"/>
        <end position="221"/>
    </location>
</feature>
<evidence type="ECO:0000259" key="3">
    <source>
        <dbReference type="Pfam" id="PF16344"/>
    </source>
</evidence>
<accession>A0ABW9JKT1</accession>
<protein>
    <submittedName>
        <fullName evidence="4">FecR family protein</fullName>
    </submittedName>
</protein>
<dbReference type="PANTHER" id="PTHR30273">
    <property type="entry name" value="PERIPLASMIC SIGNAL SENSOR AND SIGMA FACTOR ACTIVATOR FECR-RELATED"/>
    <property type="match status" value="1"/>
</dbReference>
<keyword evidence="5" id="KW-1185">Reference proteome</keyword>
<name>A0ABW9JKT1_9SPHI</name>
<dbReference type="PANTHER" id="PTHR30273:SF2">
    <property type="entry name" value="PROTEIN FECR"/>
    <property type="match status" value="1"/>
</dbReference>
<feature type="domain" description="Protein FecR C-terminal" evidence="3">
    <location>
        <begin position="267"/>
        <end position="333"/>
    </location>
</feature>
<dbReference type="InterPro" id="IPR012373">
    <property type="entry name" value="Ferrdict_sens_TM"/>
</dbReference>
<reference evidence="4 5" key="1">
    <citation type="submission" date="2024-12" db="EMBL/GenBank/DDBJ databases">
        <authorList>
            <person name="Hu S."/>
        </authorList>
    </citation>
    <scope>NUCLEOTIDE SEQUENCE [LARGE SCALE GENOMIC DNA]</scope>
    <source>
        <strain evidence="4 5">P-25</strain>
    </source>
</reference>
<dbReference type="Proteomes" id="UP001517367">
    <property type="component" value="Unassembled WGS sequence"/>
</dbReference>
<dbReference type="PIRSF" id="PIRSF018266">
    <property type="entry name" value="FecR"/>
    <property type="match status" value="1"/>
</dbReference>
<evidence type="ECO:0000313" key="4">
    <source>
        <dbReference type="EMBL" id="MFN0292850.1"/>
    </source>
</evidence>
<dbReference type="Gene3D" id="2.60.120.1440">
    <property type="match status" value="1"/>
</dbReference>
<keyword evidence="1" id="KW-1133">Transmembrane helix</keyword>
<evidence type="ECO:0000313" key="5">
    <source>
        <dbReference type="Proteomes" id="UP001517367"/>
    </source>
</evidence>